<dbReference type="NCBIfam" id="TIGR00254">
    <property type="entry name" value="GGDEF"/>
    <property type="match status" value="1"/>
</dbReference>
<dbReference type="Gene3D" id="3.30.70.270">
    <property type="match status" value="1"/>
</dbReference>
<dbReference type="SMART" id="SM00267">
    <property type="entry name" value="GGDEF"/>
    <property type="match status" value="1"/>
</dbReference>
<feature type="region of interest" description="Disordered" evidence="1">
    <location>
        <begin position="214"/>
        <end position="252"/>
    </location>
</feature>
<name>A0A545AFS3_9ACTN</name>
<proteinExistence type="predicted"/>
<feature type="transmembrane region" description="Helical" evidence="2">
    <location>
        <begin position="36"/>
        <end position="55"/>
    </location>
</feature>
<organism evidence="4 5">
    <name type="scientific">Cryptosporangium phraense</name>
    <dbReference type="NCBI Taxonomy" id="2593070"/>
    <lineage>
        <taxon>Bacteria</taxon>
        <taxon>Bacillati</taxon>
        <taxon>Actinomycetota</taxon>
        <taxon>Actinomycetes</taxon>
        <taxon>Cryptosporangiales</taxon>
        <taxon>Cryptosporangiaceae</taxon>
        <taxon>Cryptosporangium</taxon>
    </lineage>
</organism>
<dbReference type="CDD" id="cd01949">
    <property type="entry name" value="GGDEF"/>
    <property type="match status" value="1"/>
</dbReference>
<evidence type="ECO:0000313" key="4">
    <source>
        <dbReference type="EMBL" id="TQS39485.1"/>
    </source>
</evidence>
<dbReference type="PANTHER" id="PTHR44757:SF2">
    <property type="entry name" value="BIOFILM ARCHITECTURE MAINTENANCE PROTEIN MBAA"/>
    <property type="match status" value="1"/>
</dbReference>
<keyword evidence="5" id="KW-1185">Reference proteome</keyword>
<keyword evidence="2" id="KW-1133">Transmembrane helix</keyword>
<dbReference type="Pfam" id="PF00990">
    <property type="entry name" value="GGDEF"/>
    <property type="match status" value="1"/>
</dbReference>
<evidence type="ECO:0000256" key="1">
    <source>
        <dbReference type="SAM" id="MobiDB-lite"/>
    </source>
</evidence>
<protein>
    <submittedName>
        <fullName evidence="4">GGDEF domain-containing protein</fullName>
    </submittedName>
</protein>
<dbReference type="SUPFAM" id="SSF55073">
    <property type="entry name" value="Nucleotide cyclase"/>
    <property type="match status" value="1"/>
</dbReference>
<keyword evidence="2" id="KW-0812">Transmembrane</keyword>
<evidence type="ECO:0000256" key="2">
    <source>
        <dbReference type="SAM" id="Phobius"/>
    </source>
</evidence>
<dbReference type="InterPro" id="IPR029787">
    <property type="entry name" value="Nucleotide_cyclase"/>
</dbReference>
<dbReference type="RefSeq" id="WP_142710104.1">
    <property type="nucleotide sequence ID" value="NZ_VIRS01000076.1"/>
</dbReference>
<keyword evidence="2" id="KW-0472">Membrane</keyword>
<feature type="domain" description="GGDEF" evidence="3">
    <location>
        <begin position="99"/>
        <end position="223"/>
    </location>
</feature>
<dbReference type="Proteomes" id="UP000317982">
    <property type="component" value="Unassembled WGS sequence"/>
</dbReference>
<sequence length="252" mass="26698">MTIPRPIPPPLAFRLIPLLIEPTLIGLLLAGRAFPAALVCIGLLPVFSVVQLRTLRRLDEFRGRVDALESELADAYTDPVTGLYARSVAEQYLADRTGSVLTVAVVDVDDLHGINATYGHEGGDVYLATIAQRLKTVAGGQLAARLGGDEFVLVTDEGPHALARAISQICEPPARVGSARVPIRVSVGITHTSGGDSSTALGQADRAMFTAKRRGGGVQIYDPGRDGHASPSEARPASRRRDSPPARHCVAE</sequence>
<dbReference type="InterPro" id="IPR043128">
    <property type="entry name" value="Rev_trsase/Diguanyl_cyclase"/>
</dbReference>
<gene>
    <name evidence="4" type="ORF">FL583_39800</name>
</gene>
<dbReference type="InParanoid" id="A0A545AFS3"/>
<dbReference type="InterPro" id="IPR000160">
    <property type="entry name" value="GGDEF_dom"/>
</dbReference>
<dbReference type="AlphaFoldDB" id="A0A545AFS3"/>
<dbReference type="EMBL" id="VIRS01000076">
    <property type="protein sequence ID" value="TQS39485.1"/>
    <property type="molecule type" value="Genomic_DNA"/>
</dbReference>
<accession>A0A545AFS3</accession>
<comment type="caution">
    <text evidence="4">The sequence shown here is derived from an EMBL/GenBank/DDBJ whole genome shotgun (WGS) entry which is preliminary data.</text>
</comment>
<evidence type="ECO:0000313" key="5">
    <source>
        <dbReference type="Proteomes" id="UP000317982"/>
    </source>
</evidence>
<feature type="compositionally biased region" description="Basic and acidic residues" evidence="1">
    <location>
        <begin position="239"/>
        <end position="252"/>
    </location>
</feature>
<reference evidence="4 5" key="1">
    <citation type="submission" date="2019-07" db="EMBL/GenBank/DDBJ databases">
        <title>Cryptosporangium phraense sp. nov., isolated from plant litter.</title>
        <authorList>
            <person name="Suriyachadkun C."/>
        </authorList>
    </citation>
    <scope>NUCLEOTIDE SEQUENCE [LARGE SCALE GENOMIC DNA]</scope>
    <source>
        <strain evidence="4 5">A-T 5661</strain>
    </source>
</reference>
<dbReference type="PANTHER" id="PTHR44757">
    <property type="entry name" value="DIGUANYLATE CYCLASE DGCP"/>
    <property type="match status" value="1"/>
</dbReference>
<dbReference type="OrthoDB" id="3404820at2"/>
<dbReference type="PROSITE" id="PS50887">
    <property type="entry name" value="GGDEF"/>
    <property type="match status" value="1"/>
</dbReference>
<evidence type="ECO:0000259" key="3">
    <source>
        <dbReference type="PROSITE" id="PS50887"/>
    </source>
</evidence>
<dbReference type="InterPro" id="IPR052155">
    <property type="entry name" value="Biofilm_reg_signaling"/>
</dbReference>